<name>A0A4R6VQC5_9HYPH</name>
<dbReference type="PROSITE" id="PS51257">
    <property type="entry name" value="PROKAR_LIPOPROTEIN"/>
    <property type="match status" value="1"/>
</dbReference>
<evidence type="ECO:0000256" key="1">
    <source>
        <dbReference type="SAM" id="SignalP"/>
    </source>
</evidence>
<dbReference type="EMBL" id="SNYR01000002">
    <property type="protein sequence ID" value="TDQ64492.1"/>
    <property type="molecule type" value="Genomic_DNA"/>
</dbReference>
<dbReference type="Pfam" id="PF10973">
    <property type="entry name" value="DUF2799"/>
    <property type="match status" value="1"/>
</dbReference>
<organism evidence="2 3">
    <name type="scientific">Maritalea mobilis</name>
    <dbReference type="NCBI Taxonomy" id="483324"/>
    <lineage>
        <taxon>Bacteria</taxon>
        <taxon>Pseudomonadati</taxon>
        <taxon>Pseudomonadota</taxon>
        <taxon>Alphaproteobacteria</taxon>
        <taxon>Hyphomicrobiales</taxon>
        <taxon>Devosiaceae</taxon>
        <taxon>Maritalea</taxon>
    </lineage>
</organism>
<feature type="chain" id="PRO_5020663876" evidence="1">
    <location>
        <begin position="21"/>
        <end position="190"/>
    </location>
</feature>
<gene>
    <name evidence="2" type="ORF">ATL17_2512</name>
</gene>
<dbReference type="Proteomes" id="UP000295391">
    <property type="component" value="Unassembled WGS sequence"/>
</dbReference>
<evidence type="ECO:0000313" key="2">
    <source>
        <dbReference type="EMBL" id="TDQ64492.1"/>
    </source>
</evidence>
<reference evidence="2 3" key="1">
    <citation type="submission" date="2019-03" db="EMBL/GenBank/DDBJ databases">
        <title>Genomic Encyclopedia of Type Strains, Phase III (KMG-III): the genomes of soil and plant-associated and newly described type strains.</title>
        <authorList>
            <person name="Whitman W."/>
        </authorList>
    </citation>
    <scope>NUCLEOTIDE SEQUENCE [LARGE SCALE GENOMIC DNA]</scope>
    <source>
        <strain evidence="2 3">CGMCC 1.7002</strain>
    </source>
</reference>
<protein>
    <submittedName>
        <fullName evidence="2">Alpha C-like protein</fullName>
    </submittedName>
</protein>
<keyword evidence="1" id="KW-0732">Signal</keyword>
<feature type="signal peptide" evidence="1">
    <location>
        <begin position="1"/>
        <end position="20"/>
    </location>
</feature>
<evidence type="ECO:0000313" key="3">
    <source>
        <dbReference type="Proteomes" id="UP000295391"/>
    </source>
</evidence>
<proteinExistence type="predicted"/>
<keyword evidence="3" id="KW-1185">Reference proteome</keyword>
<sequence>MRLLLSIGLFVGLAFLAGCATLSKSQCQTGDWQQIGFNDGALGQTSSLFADHQKACSEHGISIDRAQYMQGYNRGLQQYCTPSKAAEVGIAGRTYRNVCQGARGDSFLRVYNAAKDVYDVNQEIERLQEQIEQITKKIADPATTQEERDRLARDLNWLNRDLNREYRTRSQEERELRNIQAQEEARLARL</sequence>
<dbReference type="RefSeq" id="WP_166639023.1">
    <property type="nucleotide sequence ID" value="NZ_SNYR01000002.1"/>
</dbReference>
<dbReference type="InterPro" id="IPR021242">
    <property type="entry name" value="DUF2799"/>
</dbReference>
<accession>A0A4R6VQC5</accession>
<dbReference type="AlphaFoldDB" id="A0A4R6VQC5"/>
<comment type="caution">
    <text evidence="2">The sequence shown here is derived from an EMBL/GenBank/DDBJ whole genome shotgun (WGS) entry which is preliminary data.</text>
</comment>